<dbReference type="Proteomes" id="UP000218209">
    <property type="component" value="Unassembled WGS sequence"/>
</dbReference>
<keyword evidence="3" id="KW-1185">Reference proteome</keyword>
<dbReference type="AlphaFoldDB" id="A0A1X6NZL0"/>
<evidence type="ECO:0000313" key="2">
    <source>
        <dbReference type="EMBL" id="OSX74048.1"/>
    </source>
</evidence>
<evidence type="ECO:0000256" key="1">
    <source>
        <dbReference type="SAM" id="MobiDB-lite"/>
    </source>
</evidence>
<evidence type="ECO:0000313" key="3">
    <source>
        <dbReference type="Proteomes" id="UP000218209"/>
    </source>
</evidence>
<gene>
    <name evidence="2" type="ORF">BU14_0312s0002</name>
</gene>
<feature type="compositionally biased region" description="Gly residues" evidence="1">
    <location>
        <begin position="105"/>
        <end position="135"/>
    </location>
</feature>
<proteinExistence type="predicted"/>
<feature type="region of interest" description="Disordered" evidence="1">
    <location>
        <begin position="1"/>
        <end position="135"/>
    </location>
</feature>
<sequence>MTTAAWRRRLRWSRPPPHPCHAHCRVGRRLRRRPPDRLGGGERGGAAGARRRGGGGDPPRNALDGRPRELPAGHCADRAASAGAVCGRQSGCRGGLSVHGRRGRGGGAGAGAQLGAGATGGGGDARPPAGGGRRG</sequence>
<organism evidence="2 3">
    <name type="scientific">Porphyra umbilicalis</name>
    <name type="common">Purple laver</name>
    <name type="synonym">Red alga</name>
    <dbReference type="NCBI Taxonomy" id="2786"/>
    <lineage>
        <taxon>Eukaryota</taxon>
        <taxon>Rhodophyta</taxon>
        <taxon>Bangiophyceae</taxon>
        <taxon>Bangiales</taxon>
        <taxon>Bangiaceae</taxon>
        <taxon>Porphyra</taxon>
    </lineage>
</organism>
<accession>A0A1X6NZL0</accession>
<protein>
    <submittedName>
        <fullName evidence="2">Uncharacterized protein</fullName>
    </submittedName>
</protein>
<reference evidence="2 3" key="1">
    <citation type="submission" date="2017-03" db="EMBL/GenBank/DDBJ databases">
        <title>WGS assembly of Porphyra umbilicalis.</title>
        <authorList>
            <person name="Brawley S.H."/>
            <person name="Blouin N.A."/>
            <person name="Ficko-Blean E."/>
            <person name="Wheeler G.L."/>
            <person name="Lohr M."/>
            <person name="Goodson H.V."/>
            <person name="Jenkins J.W."/>
            <person name="Blaby-Haas C.E."/>
            <person name="Helliwell K.E."/>
            <person name="Chan C."/>
            <person name="Marriage T."/>
            <person name="Bhattacharya D."/>
            <person name="Klein A.S."/>
            <person name="Badis Y."/>
            <person name="Brodie J."/>
            <person name="Cao Y."/>
            <person name="Collen J."/>
            <person name="Dittami S.M."/>
            <person name="Gachon C.M."/>
            <person name="Green B.R."/>
            <person name="Karpowicz S."/>
            <person name="Kim J.W."/>
            <person name="Kudahl U."/>
            <person name="Lin S."/>
            <person name="Michel G."/>
            <person name="Mittag M."/>
            <person name="Olson B.J."/>
            <person name="Pangilinan J."/>
            <person name="Peng Y."/>
            <person name="Qiu H."/>
            <person name="Shu S."/>
            <person name="Singer J.T."/>
            <person name="Smith A.G."/>
            <person name="Sprecher B.N."/>
            <person name="Wagner V."/>
            <person name="Wang W."/>
            <person name="Wang Z.-Y."/>
            <person name="Yan J."/>
            <person name="Yarish C."/>
            <person name="Zoeuner-Riek S."/>
            <person name="Zhuang Y."/>
            <person name="Zou Y."/>
            <person name="Lindquist E.A."/>
            <person name="Grimwood J."/>
            <person name="Barry K."/>
            <person name="Rokhsar D.S."/>
            <person name="Schmutz J."/>
            <person name="Stiller J.W."/>
            <person name="Grossman A.R."/>
            <person name="Prochnik S.E."/>
        </authorList>
    </citation>
    <scope>NUCLEOTIDE SEQUENCE [LARGE SCALE GENOMIC DNA]</scope>
    <source>
        <strain evidence="2">4086291</strain>
    </source>
</reference>
<feature type="compositionally biased region" description="Basic residues" evidence="1">
    <location>
        <begin position="20"/>
        <end position="32"/>
    </location>
</feature>
<feature type="compositionally biased region" description="Basic residues" evidence="1">
    <location>
        <begin position="1"/>
        <end position="12"/>
    </location>
</feature>
<feature type="compositionally biased region" description="Basic and acidic residues" evidence="1">
    <location>
        <begin position="63"/>
        <end position="77"/>
    </location>
</feature>
<dbReference type="EMBL" id="KV918966">
    <property type="protein sequence ID" value="OSX74048.1"/>
    <property type="molecule type" value="Genomic_DNA"/>
</dbReference>
<name>A0A1X6NZL0_PORUM</name>